<dbReference type="Proteomes" id="UP000712600">
    <property type="component" value="Unassembled WGS sequence"/>
</dbReference>
<evidence type="ECO:0000313" key="1">
    <source>
        <dbReference type="EMBL" id="KAF3512468.1"/>
    </source>
</evidence>
<protein>
    <submittedName>
        <fullName evidence="1">Uncharacterized protein</fullName>
    </submittedName>
</protein>
<gene>
    <name evidence="1" type="ORF">F2Q69_00007365</name>
</gene>
<dbReference type="AlphaFoldDB" id="A0A8S9P5T6"/>
<organism evidence="1 2">
    <name type="scientific">Brassica cretica</name>
    <name type="common">Mustard</name>
    <dbReference type="NCBI Taxonomy" id="69181"/>
    <lineage>
        <taxon>Eukaryota</taxon>
        <taxon>Viridiplantae</taxon>
        <taxon>Streptophyta</taxon>
        <taxon>Embryophyta</taxon>
        <taxon>Tracheophyta</taxon>
        <taxon>Spermatophyta</taxon>
        <taxon>Magnoliopsida</taxon>
        <taxon>eudicotyledons</taxon>
        <taxon>Gunneridae</taxon>
        <taxon>Pentapetalae</taxon>
        <taxon>rosids</taxon>
        <taxon>malvids</taxon>
        <taxon>Brassicales</taxon>
        <taxon>Brassicaceae</taxon>
        <taxon>Brassiceae</taxon>
        <taxon>Brassica</taxon>
    </lineage>
</organism>
<dbReference type="EMBL" id="QGKX02001521">
    <property type="protein sequence ID" value="KAF3512468.1"/>
    <property type="molecule type" value="Genomic_DNA"/>
</dbReference>
<sequence length="72" mass="8715">MKKNQLRTYQKTQIYYERETWEKTPSEDFLEFVWKTSKSRSLPGLPGSRLEVFWPRSLPDLKNLHLQKVQMA</sequence>
<comment type="caution">
    <text evidence="1">The sequence shown here is derived from an EMBL/GenBank/DDBJ whole genome shotgun (WGS) entry which is preliminary data.</text>
</comment>
<reference evidence="1" key="1">
    <citation type="submission" date="2019-12" db="EMBL/GenBank/DDBJ databases">
        <title>Genome sequencing and annotation of Brassica cretica.</title>
        <authorList>
            <person name="Studholme D.J."/>
            <person name="Sarris P."/>
        </authorList>
    </citation>
    <scope>NUCLEOTIDE SEQUENCE</scope>
    <source>
        <strain evidence="1">PFS-109/04</strain>
        <tissue evidence="1">Leaf</tissue>
    </source>
</reference>
<accession>A0A8S9P5T6</accession>
<name>A0A8S9P5T6_BRACR</name>
<evidence type="ECO:0000313" key="2">
    <source>
        <dbReference type="Proteomes" id="UP000712600"/>
    </source>
</evidence>
<proteinExistence type="predicted"/>